<dbReference type="InterPro" id="IPR015421">
    <property type="entry name" value="PyrdxlP-dep_Trfase_major"/>
</dbReference>
<dbReference type="NCBIfam" id="NF000586">
    <property type="entry name" value="PRK00011.1"/>
    <property type="match status" value="1"/>
</dbReference>
<keyword evidence="3" id="KW-0028">Amino-acid biosynthesis</keyword>
<dbReference type="InterPro" id="IPR015422">
    <property type="entry name" value="PyrdxlP-dep_Trfase_small"/>
</dbReference>
<dbReference type="InterPro" id="IPR001085">
    <property type="entry name" value="Ser_HO-MeTrfase"/>
</dbReference>
<keyword evidence="2 5" id="KW-0963">Cytoplasm</keyword>
<keyword evidence="5" id="KW-0554">One-carbon metabolism</keyword>
<comment type="pathway">
    <text evidence="5">One-carbon metabolism; tetrahydrofolate interconversion.</text>
</comment>
<comment type="catalytic activity">
    <reaction evidence="5">
        <text>(6R)-5,10-methylene-5,6,7,8-tetrahydrofolate + glycine + H2O = (6S)-5,6,7,8-tetrahydrofolate + L-serine</text>
        <dbReference type="Rhea" id="RHEA:15481"/>
        <dbReference type="ChEBI" id="CHEBI:15377"/>
        <dbReference type="ChEBI" id="CHEBI:15636"/>
        <dbReference type="ChEBI" id="CHEBI:33384"/>
        <dbReference type="ChEBI" id="CHEBI:57305"/>
        <dbReference type="ChEBI" id="CHEBI:57453"/>
        <dbReference type="EC" id="2.1.2.1"/>
    </reaction>
</comment>
<name>A0A540WCR4_9ACTN</name>
<dbReference type="GO" id="GO:0019264">
    <property type="term" value="P:glycine biosynthetic process from serine"/>
    <property type="evidence" value="ECO:0007669"/>
    <property type="project" value="InterPro"/>
</dbReference>
<dbReference type="GO" id="GO:0005829">
    <property type="term" value="C:cytosol"/>
    <property type="evidence" value="ECO:0007669"/>
    <property type="project" value="TreeGrafter"/>
</dbReference>
<comment type="cofactor">
    <cofactor evidence="1 5 6">
        <name>pyridoxal 5'-phosphate</name>
        <dbReference type="ChEBI" id="CHEBI:597326"/>
    </cofactor>
</comment>
<organism evidence="8 9">
    <name type="scientific">Kitasatospora acidiphila</name>
    <dbReference type="NCBI Taxonomy" id="2567942"/>
    <lineage>
        <taxon>Bacteria</taxon>
        <taxon>Bacillati</taxon>
        <taxon>Actinomycetota</taxon>
        <taxon>Actinomycetes</taxon>
        <taxon>Kitasatosporales</taxon>
        <taxon>Streptomycetaceae</taxon>
        <taxon>Kitasatospora</taxon>
    </lineage>
</organism>
<feature type="domain" description="Serine hydroxymethyltransferase-like" evidence="7">
    <location>
        <begin position="27"/>
        <end position="400"/>
    </location>
</feature>
<dbReference type="SUPFAM" id="SSF53383">
    <property type="entry name" value="PLP-dependent transferases"/>
    <property type="match status" value="1"/>
</dbReference>
<dbReference type="Proteomes" id="UP000319103">
    <property type="component" value="Unassembled WGS sequence"/>
</dbReference>
<dbReference type="PANTHER" id="PTHR11680">
    <property type="entry name" value="SERINE HYDROXYMETHYLTRANSFERASE"/>
    <property type="match status" value="1"/>
</dbReference>
<feature type="binding site" evidence="5">
    <location>
        <begin position="143"/>
        <end position="145"/>
    </location>
    <ligand>
        <name>(6S)-5,6,7,8-tetrahydrofolate</name>
        <dbReference type="ChEBI" id="CHEBI:57453"/>
    </ligand>
</feature>
<dbReference type="Gene3D" id="3.90.1150.10">
    <property type="entry name" value="Aspartate Aminotransferase, domain 1"/>
    <property type="match status" value="1"/>
</dbReference>
<protein>
    <recommendedName>
        <fullName evidence="5">Probable serine hydroxymethyltransferase</fullName>
        <shortName evidence="5">SHMT</shortName>
        <shortName evidence="5">Serine methylase</shortName>
        <ecNumber evidence="5">2.1.2.1</ecNumber>
    </recommendedName>
</protein>
<dbReference type="CDD" id="cd00378">
    <property type="entry name" value="SHMT"/>
    <property type="match status" value="1"/>
</dbReference>
<dbReference type="GO" id="GO:0004372">
    <property type="term" value="F:glycine hydroxymethyltransferase activity"/>
    <property type="evidence" value="ECO:0007669"/>
    <property type="project" value="UniProtKB-EC"/>
</dbReference>
<dbReference type="GO" id="GO:0032259">
    <property type="term" value="P:methylation"/>
    <property type="evidence" value="ECO:0007669"/>
    <property type="project" value="UniProtKB-KW"/>
</dbReference>
<reference evidence="8 9" key="1">
    <citation type="submission" date="2019-06" db="EMBL/GenBank/DDBJ databases">
        <title>Description of Kitasatospora acidophila sp. nov. isolated from pine grove soil, and reclassification of Streptomyces novaecaesareae to Kitasatospora novaeceasareae comb. nov.</title>
        <authorList>
            <person name="Kim M.J."/>
        </authorList>
    </citation>
    <scope>NUCLEOTIDE SEQUENCE [LARGE SCALE GENOMIC DNA]</scope>
    <source>
        <strain evidence="8 9">MMS16-CNU292</strain>
    </source>
</reference>
<evidence type="ECO:0000256" key="6">
    <source>
        <dbReference type="PIRSR" id="PIRSR000412-50"/>
    </source>
</evidence>
<keyword evidence="4 5" id="KW-0663">Pyridoxal phosphate</keyword>
<dbReference type="GO" id="GO:0035999">
    <property type="term" value="P:tetrahydrofolate interconversion"/>
    <property type="evidence" value="ECO:0007669"/>
    <property type="project" value="UniProtKB-UniRule"/>
</dbReference>
<comment type="function">
    <text evidence="5">Catalyzes the reversible interconversion of serine and glycine with tetrahydrofolate (THF) serving as the one-carbon carrier. This reaction serves as the major source of one-carbon groups required for the biosynthesis of purines, thymidylate, methionine, and other important biomolecules.</text>
</comment>
<dbReference type="PANTHER" id="PTHR11680:SF50">
    <property type="entry name" value="SERINE HYDROXYMETHYLTRANSFERASE"/>
    <property type="match status" value="1"/>
</dbReference>
<dbReference type="UniPathway" id="UPA00193"/>
<comment type="caution">
    <text evidence="5">Lacks conserved residue(s) required for the propagation of feature annotation.</text>
</comment>
<evidence type="ECO:0000313" key="8">
    <source>
        <dbReference type="EMBL" id="TQF06813.1"/>
    </source>
</evidence>
<dbReference type="EMBL" id="VIGB01000003">
    <property type="protein sequence ID" value="TQF06813.1"/>
    <property type="molecule type" value="Genomic_DNA"/>
</dbReference>
<dbReference type="HAMAP" id="MF_00051">
    <property type="entry name" value="SHMT"/>
    <property type="match status" value="1"/>
</dbReference>
<evidence type="ECO:0000313" key="9">
    <source>
        <dbReference type="Proteomes" id="UP000319103"/>
    </source>
</evidence>
<evidence type="ECO:0000256" key="5">
    <source>
        <dbReference type="HAMAP-Rule" id="MF_00051"/>
    </source>
</evidence>
<dbReference type="InterPro" id="IPR039429">
    <property type="entry name" value="SHMT-like_dom"/>
</dbReference>
<comment type="subcellular location">
    <subcellularLocation>
        <location evidence="5">Cytoplasm</location>
    </subcellularLocation>
</comment>
<dbReference type="AlphaFoldDB" id="A0A540WCR4"/>
<evidence type="ECO:0000256" key="1">
    <source>
        <dbReference type="ARBA" id="ARBA00001933"/>
    </source>
</evidence>
<feature type="modified residue" description="N6-(pyridoxal phosphate)lysine" evidence="5 6">
    <location>
        <position position="247"/>
    </location>
</feature>
<comment type="subunit">
    <text evidence="5">Homodimer.</text>
</comment>
<dbReference type="EC" id="2.1.2.1" evidence="5"/>
<evidence type="ECO:0000256" key="3">
    <source>
        <dbReference type="ARBA" id="ARBA00022605"/>
    </source>
</evidence>
<proteinExistence type="inferred from homology"/>
<comment type="similarity">
    <text evidence="5">Belongs to the SHMT family.</text>
</comment>
<comment type="caution">
    <text evidence="8">The sequence shown here is derived from an EMBL/GenBank/DDBJ whole genome shotgun (WGS) entry which is preliminary data.</text>
</comment>
<dbReference type="GO" id="GO:0008168">
    <property type="term" value="F:methyltransferase activity"/>
    <property type="evidence" value="ECO:0007669"/>
    <property type="project" value="UniProtKB-KW"/>
</dbReference>
<evidence type="ECO:0000256" key="4">
    <source>
        <dbReference type="ARBA" id="ARBA00022898"/>
    </source>
</evidence>
<keyword evidence="9" id="KW-1185">Reference proteome</keyword>
<dbReference type="PIRSF" id="PIRSF000412">
    <property type="entry name" value="SHMT"/>
    <property type="match status" value="1"/>
</dbReference>
<keyword evidence="8" id="KW-0489">Methyltransferase</keyword>
<gene>
    <name evidence="5" type="primary">glyA</name>
    <name evidence="8" type="ORF">E6W39_37275</name>
</gene>
<accession>A0A540WCR4</accession>
<dbReference type="OrthoDB" id="5198009at2"/>
<dbReference type="Pfam" id="PF00464">
    <property type="entry name" value="SHMT"/>
    <property type="match status" value="1"/>
</dbReference>
<keyword evidence="5 8" id="KW-0808">Transferase</keyword>
<dbReference type="InterPro" id="IPR015424">
    <property type="entry name" value="PyrdxlP-dep_Trfase"/>
</dbReference>
<feature type="binding site" evidence="5">
    <location>
        <position position="139"/>
    </location>
    <ligand>
        <name>(6S)-5,6,7,8-tetrahydrofolate</name>
        <dbReference type="ChEBI" id="CHEBI:57453"/>
    </ligand>
</feature>
<dbReference type="InterPro" id="IPR049943">
    <property type="entry name" value="Ser_HO-MeTrfase-like"/>
</dbReference>
<sequence length="443" mass="46518">MNQSAARTPGPADLMDRVTHTALDALAASDPAILKLAERELARQRSHLNLVAASSPTSPEVLVTQALGLSALTAEGYPGRRYHPGTEVIDEVEQLAVERACALYGADHANVQPLSASMANLALLFGILRPGDAVLSMELSHGGHLSHASRPASSSKHLTADYYQLGPDGTLDLDRVREQVLALRPKVLICGGSAYPRTIDFAALRAIADEVDALVLGDISHISGLVAAGRHPSPFPHCDIVTTSTYKQLRGPHGGLILRAPGSRLSAAKLDKFVFPGFQGTPDFGMIAAKAVALGAAQRPEFGAAMDRVLRFAKLFAEAFLDRGVRLVGGGTDTHMVLVDLSGGAATGQTVSTALERVGILANKNLIPGDPRSAQETSGLRIGTNHLAFLHIGDREVGELAADIAELVACLTKGTAAEQCPSWPRLTEHASALIGAVRQATPI</sequence>
<dbReference type="RefSeq" id="WP_141637219.1">
    <property type="nucleotide sequence ID" value="NZ_VIGB01000003.1"/>
</dbReference>
<evidence type="ECO:0000256" key="2">
    <source>
        <dbReference type="ARBA" id="ARBA00022490"/>
    </source>
</evidence>
<dbReference type="GO" id="GO:0030170">
    <property type="term" value="F:pyridoxal phosphate binding"/>
    <property type="evidence" value="ECO:0007669"/>
    <property type="project" value="UniProtKB-UniRule"/>
</dbReference>
<evidence type="ECO:0000259" key="7">
    <source>
        <dbReference type="Pfam" id="PF00464"/>
    </source>
</evidence>
<dbReference type="Gene3D" id="3.40.640.10">
    <property type="entry name" value="Type I PLP-dependent aspartate aminotransferase-like (Major domain)"/>
    <property type="match status" value="1"/>
</dbReference>